<keyword evidence="2" id="KW-1185">Reference proteome</keyword>
<organism evidence="1 2">
    <name type="scientific">Naganishia vaughanmartiniae</name>
    <dbReference type="NCBI Taxonomy" id="1424756"/>
    <lineage>
        <taxon>Eukaryota</taxon>
        <taxon>Fungi</taxon>
        <taxon>Dikarya</taxon>
        <taxon>Basidiomycota</taxon>
        <taxon>Agaricomycotina</taxon>
        <taxon>Tremellomycetes</taxon>
        <taxon>Filobasidiales</taxon>
        <taxon>Filobasidiaceae</taxon>
        <taxon>Naganishia</taxon>
    </lineage>
</organism>
<gene>
    <name evidence="1" type="ORF">QFC22_001918</name>
</gene>
<accession>A0ACC2XGH3</accession>
<name>A0ACC2XGH3_9TREE</name>
<reference evidence="1" key="1">
    <citation type="submission" date="2023-04" db="EMBL/GenBank/DDBJ databases">
        <title>Draft Genome sequencing of Naganishia species isolated from polar environments using Oxford Nanopore Technology.</title>
        <authorList>
            <person name="Leo P."/>
            <person name="Venkateswaran K."/>
        </authorList>
    </citation>
    <scope>NUCLEOTIDE SEQUENCE</scope>
    <source>
        <strain evidence="1">MNA-CCFEE 5425</strain>
    </source>
</reference>
<evidence type="ECO:0000313" key="1">
    <source>
        <dbReference type="EMBL" id="KAJ9122490.1"/>
    </source>
</evidence>
<dbReference type="EMBL" id="JASBWU010000004">
    <property type="protein sequence ID" value="KAJ9122490.1"/>
    <property type="molecule type" value="Genomic_DNA"/>
</dbReference>
<sequence>MGFLKSLSKSIKRSALQPSINDISDVSEFGTIDTKTSVKEEHAGIKRPSGQGDIARRGRRRSSEKQAVLADDGLGIRDETASVNTLSFVHIEGHAEFIHHPSLFLQQTLQLVHSPGTSDPISPGQPEFTDAQETLPANHRISPRPTEVNLSSPVSNFTALRTVAPSVLPRGIIITPSSPIKPASQRNNTSINNSPNSRPPGTFVIEDSGQSSLGMLRKDPSISSRILLDRSESSGTVHDLGIGQPSKARRPAFFSESPPQSYTRSGLLTPEPLLFAAPAGHRSASLPIDSHSTALPLSPATGPSSPRFRFADDTWSDSERRRKPPIDRKVIRKTRSFSEVLSRNRKSRFDNKDSSTPQPIITWGSDRKLHVVETPDTTTPPLTSQTSSPKKKSSSILKTAVDFFQFRKSRSRANSHAEKDIPLSMSPGNRDGLDLVFNGNDMPEGDDAGLTTMLSSLPIPNDPSKLAKLGRERNFRSSPDCFDNDDRVIGLWNSPSFPHGRNADSSAATTASPSPMSQSPAPSAFEESLTVDTLSSTRAKASGSNDSPFKRPIMGSRAQSANSASQNNTMFPAAEVKSSFWYGGRPLGEAAVSRSTTIRAVRSSSSHPSSDVVTTSISSSLRNSRQSSVEDMAAGGSEPMSILRPRIPVHIPSAQVVGSPTVSFAGGTPRMSISSTGSDAESGKGTSRPRGYTSVSQDNIHNALSLPSANIKPSRPRSSTLFSTTPGWLAAGTLNSPEKKRTSVIRRLSAGLIGNLEDNKRIPFQTLAQDPNASVSDYLSSGDPAHLPTPELPRELPVHQAGTSSEEWMAQISQIFPRSSLASFLASNPEYQEGLHLLLQGFNFDNLPLDIALRRFLMEMALPREAQQIDRSIYDAYAASPDGNGFHAAVAAGNVAHLQVPSSKWIPKNDPMSYSGRWTTIDEDWVERCFIFAPAIEVVKPATNPVLSSRGRSIHIDKDQPHALPYEVAPVVLRLKVVKVGLLSCKDDLLSAGKKANNRRWKTWSVILTNTQLIFLKDSIWALALGEQIERRGPDLTLSPGTLLLPTFTDFKPDEVIGLAGSAAVFDRSYTKNENTFRLAMPHGLEYVLQASDESELNEWVTLINWSAASKTLNIPTTPTDSFLSSPMPSEVGDSYSRTSADGGTMQSQRPYRKDSAPTRNTLPERNSHFVEMLKLNPANKIDEELRMARNLELLAIISQGTKEHVESLFQLMAENVRRWRAELAKLRSIHIRQQTPPDSGTEPKTNGD</sequence>
<proteinExistence type="predicted"/>
<evidence type="ECO:0000313" key="2">
    <source>
        <dbReference type="Proteomes" id="UP001243375"/>
    </source>
</evidence>
<dbReference type="Proteomes" id="UP001243375">
    <property type="component" value="Unassembled WGS sequence"/>
</dbReference>
<protein>
    <submittedName>
        <fullName evidence="1">Uncharacterized protein</fullName>
    </submittedName>
</protein>
<comment type="caution">
    <text evidence="1">The sequence shown here is derived from an EMBL/GenBank/DDBJ whole genome shotgun (WGS) entry which is preliminary data.</text>
</comment>